<keyword evidence="1" id="KW-0472">Membrane</keyword>
<feature type="transmembrane region" description="Helical" evidence="1">
    <location>
        <begin position="153"/>
        <end position="173"/>
    </location>
</feature>
<dbReference type="OMA" id="YQEENIP"/>
<dbReference type="RefSeq" id="XP_001454449.1">
    <property type="nucleotide sequence ID" value="XM_001454412.1"/>
</dbReference>
<organism evidence="3 4">
    <name type="scientific">Paramecium tetraurelia</name>
    <dbReference type="NCBI Taxonomy" id="5888"/>
    <lineage>
        <taxon>Eukaryota</taxon>
        <taxon>Sar</taxon>
        <taxon>Alveolata</taxon>
        <taxon>Ciliophora</taxon>
        <taxon>Intramacronucleata</taxon>
        <taxon>Oligohymenophorea</taxon>
        <taxon>Peniculida</taxon>
        <taxon>Parameciidae</taxon>
        <taxon>Paramecium</taxon>
    </lineage>
</organism>
<name>A0DVI5_PARTE</name>
<keyword evidence="4" id="KW-1185">Reference proteome</keyword>
<dbReference type="OrthoDB" id="311386at2759"/>
<evidence type="ECO:0000259" key="2">
    <source>
        <dbReference type="Pfam" id="PF10601"/>
    </source>
</evidence>
<dbReference type="GO" id="GO:0008270">
    <property type="term" value="F:zinc ion binding"/>
    <property type="evidence" value="ECO:0000318"/>
    <property type="project" value="GO_Central"/>
</dbReference>
<dbReference type="KEGG" id="ptm:GSPATT00020705001"/>
<reference evidence="3 4" key="1">
    <citation type="journal article" date="2006" name="Nature">
        <title>Global trends of whole-genome duplications revealed by the ciliate Paramecium tetraurelia.</title>
        <authorList>
            <consortium name="Genoscope"/>
            <person name="Aury J.-M."/>
            <person name="Jaillon O."/>
            <person name="Duret L."/>
            <person name="Noel B."/>
            <person name="Jubin C."/>
            <person name="Porcel B.M."/>
            <person name="Segurens B."/>
            <person name="Daubin V."/>
            <person name="Anthouard V."/>
            <person name="Aiach N."/>
            <person name="Arnaiz O."/>
            <person name="Billaut A."/>
            <person name="Beisson J."/>
            <person name="Blanc I."/>
            <person name="Bouhouche K."/>
            <person name="Camara F."/>
            <person name="Duharcourt S."/>
            <person name="Guigo R."/>
            <person name="Gogendeau D."/>
            <person name="Katinka M."/>
            <person name="Keller A.-M."/>
            <person name="Kissmehl R."/>
            <person name="Klotz C."/>
            <person name="Koll F."/>
            <person name="Le Moue A."/>
            <person name="Lepere C."/>
            <person name="Malinsky S."/>
            <person name="Nowacki M."/>
            <person name="Nowak J.K."/>
            <person name="Plattner H."/>
            <person name="Poulain J."/>
            <person name="Ruiz F."/>
            <person name="Serrano V."/>
            <person name="Zagulski M."/>
            <person name="Dessen P."/>
            <person name="Betermier M."/>
            <person name="Weissenbach J."/>
            <person name="Scarpelli C."/>
            <person name="Schachter V."/>
            <person name="Sperling L."/>
            <person name="Meyer E."/>
            <person name="Cohen J."/>
            <person name="Wincker P."/>
        </authorList>
    </citation>
    <scope>NUCLEOTIDE SEQUENCE [LARGE SCALE GENOMIC DNA]</scope>
    <source>
        <strain evidence="3 4">Stock d4-2</strain>
    </source>
</reference>
<dbReference type="Proteomes" id="UP000000600">
    <property type="component" value="Unassembled WGS sequence"/>
</dbReference>
<feature type="domain" description="LITAF" evidence="2">
    <location>
        <begin position="130"/>
        <end position="168"/>
    </location>
</feature>
<dbReference type="InParanoid" id="A0DVI5"/>
<dbReference type="Pfam" id="PF10601">
    <property type="entry name" value="zf-LITAF-like"/>
    <property type="match status" value="1"/>
</dbReference>
<gene>
    <name evidence="3" type="ORF">GSPATT00020705001</name>
</gene>
<dbReference type="EMBL" id="CT868607">
    <property type="protein sequence ID" value="CAK87052.1"/>
    <property type="molecule type" value="Genomic_DNA"/>
</dbReference>
<keyword evidence="1" id="KW-0812">Transmembrane</keyword>
<protein>
    <recommendedName>
        <fullName evidence="2">LITAF domain-containing protein</fullName>
    </recommendedName>
</protein>
<dbReference type="InterPro" id="IPR006629">
    <property type="entry name" value="LITAF"/>
</dbReference>
<accession>A0DVI5</accession>
<keyword evidence="1" id="KW-1133">Transmembrane helix</keyword>
<proteinExistence type="predicted"/>
<evidence type="ECO:0000256" key="1">
    <source>
        <dbReference type="SAM" id="Phobius"/>
    </source>
</evidence>
<dbReference type="GeneID" id="5040234"/>
<dbReference type="AlphaFoldDB" id="A0DVI5"/>
<dbReference type="HOGENOM" id="CLU_1398778_0_0_1"/>
<sequence length="195" mass="22755">MKTHTKSQLYQEENIPIKIQQQEQIQAPEQKQENNRITASIPVYEKTRLPESRIYMNKSKIPQFQEVQIHWSQRAPYQQIVAQQIVSEVRQSAVEQINNQQIAQPISRPYQPGSGFPTRQNLPQIPKMKHSQYLQCKWCNQEVHSQVEYRIGLSQLLLCLLLSPAFGIELIYLHRRIKTVITSALIVGAKQEQQN</sequence>
<evidence type="ECO:0000313" key="3">
    <source>
        <dbReference type="EMBL" id="CAK87052.1"/>
    </source>
</evidence>
<evidence type="ECO:0000313" key="4">
    <source>
        <dbReference type="Proteomes" id="UP000000600"/>
    </source>
</evidence>